<evidence type="ECO:0000256" key="8">
    <source>
        <dbReference type="ARBA" id="ARBA00035399"/>
    </source>
</evidence>
<gene>
    <name evidence="10" type="primary">MRPL4</name>
    <name evidence="10" type="ORF">H2200_006178</name>
</gene>
<reference evidence="10" key="1">
    <citation type="submission" date="2022-10" db="EMBL/GenBank/DDBJ databases">
        <title>Culturing micro-colonial fungi from biological soil crusts in the Mojave desert and describing Neophaeococcomyces mojavensis, and introducing the new genera and species Taxawa tesnikishii.</title>
        <authorList>
            <person name="Kurbessoian T."/>
            <person name="Stajich J.E."/>
        </authorList>
    </citation>
    <scope>NUCLEOTIDE SEQUENCE</scope>
    <source>
        <strain evidence="10">TK_41</strain>
    </source>
</reference>
<dbReference type="Gene3D" id="6.10.330.20">
    <property type="match status" value="1"/>
</dbReference>
<dbReference type="InterPro" id="IPR010729">
    <property type="entry name" value="Ribosomal_uL29_mit"/>
</dbReference>
<dbReference type="GO" id="GO:0032543">
    <property type="term" value="P:mitochondrial translation"/>
    <property type="evidence" value="ECO:0007669"/>
    <property type="project" value="TreeGrafter"/>
</dbReference>
<dbReference type="EMBL" id="JAPDRK010000008">
    <property type="protein sequence ID" value="KAJ9609849.1"/>
    <property type="molecule type" value="Genomic_DNA"/>
</dbReference>
<dbReference type="AlphaFoldDB" id="A0AA38XAF5"/>
<evidence type="ECO:0000256" key="9">
    <source>
        <dbReference type="SAM" id="MobiDB-lite"/>
    </source>
</evidence>
<dbReference type="GO" id="GO:0003735">
    <property type="term" value="F:structural constituent of ribosome"/>
    <property type="evidence" value="ECO:0007669"/>
    <property type="project" value="InterPro"/>
</dbReference>
<dbReference type="InterPro" id="IPR038340">
    <property type="entry name" value="MRP-L47_sf"/>
</dbReference>
<dbReference type="PANTHER" id="PTHR21183:SF18">
    <property type="entry name" value="LARGE RIBOSOMAL SUBUNIT PROTEIN UL29M"/>
    <property type="match status" value="1"/>
</dbReference>
<keyword evidence="4" id="KW-0496">Mitochondrion</keyword>
<evidence type="ECO:0000256" key="2">
    <source>
        <dbReference type="ARBA" id="ARBA00009254"/>
    </source>
</evidence>
<evidence type="ECO:0000256" key="6">
    <source>
        <dbReference type="ARBA" id="ARBA00026009"/>
    </source>
</evidence>
<evidence type="ECO:0000256" key="5">
    <source>
        <dbReference type="ARBA" id="ARBA00023274"/>
    </source>
</evidence>
<name>A0AA38XAF5_9EURO</name>
<protein>
    <recommendedName>
        <fullName evidence="7">Large ribosomal subunit protein uL29m</fullName>
    </recommendedName>
    <alternativeName>
        <fullName evidence="8">54S ribosomal protein L4, mitochondrial</fullName>
    </alternativeName>
</protein>
<dbReference type="GO" id="GO:0005762">
    <property type="term" value="C:mitochondrial large ribosomal subunit"/>
    <property type="evidence" value="ECO:0007669"/>
    <property type="project" value="TreeGrafter"/>
</dbReference>
<proteinExistence type="inferred from homology"/>
<evidence type="ECO:0000256" key="1">
    <source>
        <dbReference type="ARBA" id="ARBA00004173"/>
    </source>
</evidence>
<sequence>MASLGRPLFATPSTANIPLFLAPAFARPPPSSFRHTAQFSTSTPLLRASATRKQAGIEAATSGKPNWSLKARPKIDRNKERGVSAIRRTGPRSTRGLWKYPLPVPVARDQRGIAAEYPDTQDHGLWGFFDESRQAMLEPDEESSHGRAWEYKELAGKSFEDLHKLYWVCVKEKSRTLTREKERKRLRAGYGQLESEERIDVIKRTMGLIREVLIDRQLSFNQAQVLINEKYVDDIFYEPGGNLVEDDAATVGQEDVGLVDQEDVSQPSSRPAPQL</sequence>
<evidence type="ECO:0000256" key="3">
    <source>
        <dbReference type="ARBA" id="ARBA00022980"/>
    </source>
</evidence>
<accession>A0AA38XAF5</accession>
<dbReference type="Pfam" id="PF06984">
    <property type="entry name" value="MRP-L47"/>
    <property type="match status" value="1"/>
</dbReference>
<dbReference type="PANTHER" id="PTHR21183">
    <property type="entry name" value="RIBOSOMAL PROTEIN L47, MITOCHONDRIAL-RELATED"/>
    <property type="match status" value="1"/>
</dbReference>
<evidence type="ECO:0000313" key="10">
    <source>
        <dbReference type="EMBL" id="KAJ9609849.1"/>
    </source>
</evidence>
<comment type="caution">
    <text evidence="10">The sequence shown here is derived from an EMBL/GenBank/DDBJ whole genome shotgun (WGS) entry which is preliminary data.</text>
</comment>
<evidence type="ECO:0000256" key="4">
    <source>
        <dbReference type="ARBA" id="ARBA00023128"/>
    </source>
</evidence>
<comment type="subcellular location">
    <subcellularLocation>
        <location evidence="1">Mitochondrion</location>
    </subcellularLocation>
</comment>
<keyword evidence="3 10" id="KW-0689">Ribosomal protein</keyword>
<keyword evidence="5" id="KW-0687">Ribonucleoprotein</keyword>
<keyword evidence="11" id="KW-1185">Reference proteome</keyword>
<evidence type="ECO:0000313" key="11">
    <source>
        <dbReference type="Proteomes" id="UP001172673"/>
    </source>
</evidence>
<dbReference type="Proteomes" id="UP001172673">
    <property type="component" value="Unassembled WGS sequence"/>
</dbReference>
<feature type="region of interest" description="Disordered" evidence="9">
    <location>
        <begin position="255"/>
        <end position="275"/>
    </location>
</feature>
<evidence type="ECO:0000256" key="7">
    <source>
        <dbReference type="ARBA" id="ARBA00035289"/>
    </source>
</evidence>
<feature type="compositionally biased region" description="Polar residues" evidence="9">
    <location>
        <begin position="264"/>
        <end position="275"/>
    </location>
</feature>
<organism evidence="10 11">
    <name type="scientific">Cladophialophora chaetospira</name>
    <dbReference type="NCBI Taxonomy" id="386627"/>
    <lineage>
        <taxon>Eukaryota</taxon>
        <taxon>Fungi</taxon>
        <taxon>Dikarya</taxon>
        <taxon>Ascomycota</taxon>
        <taxon>Pezizomycotina</taxon>
        <taxon>Eurotiomycetes</taxon>
        <taxon>Chaetothyriomycetidae</taxon>
        <taxon>Chaetothyriales</taxon>
        <taxon>Herpotrichiellaceae</taxon>
        <taxon>Cladophialophora</taxon>
    </lineage>
</organism>
<comment type="similarity">
    <text evidence="2">Belongs to the universal ribosomal protein uL29 family.</text>
</comment>
<comment type="subunit">
    <text evidence="6">Component of the mitochondrial large ribosomal subunit. Mature mitochondrial ribosomes consist of a small (37S) and a large (54S) subunit. The 37S subunit contains at least 33 different proteins and 1 molecule of RNA (15S). The 54S subunit contains at least 45 different proteins and 1 molecule of RNA (21S).</text>
</comment>